<gene>
    <name evidence="2" type="ORF">JAAARDRAFT_200457</name>
</gene>
<keyword evidence="3" id="KW-1185">Reference proteome</keyword>
<reference evidence="3" key="1">
    <citation type="journal article" date="2014" name="Proc. Natl. Acad. Sci. U.S.A.">
        <title>Extensive sampling of basidiomycete genomes demonstrates inadequacy of the white-rot/brown-rot paradigm for wood decay fungi.</title>
        <authorList>
            <person name="Riley R."/>
            <person name="Salamov A.A."/>
            <person name="Brown D.W."/>
            <person name="Nagy L.G."/>
            <person name="Floudas D."/>
            <person name="Held B.W."/>
            <person name="Levasseur A."/>
            <person name="Lombard V."/>
            <person name="Morin E."/>
            <person name="Otillar R."/>
            <person name="Lindquist E.A."/>
            <person name="Sun H."/>
            <person name="LaButti K.M."/>
            <person name="Schmutz J."/>
            <person name="Jabbour D."/>
            <person name="Luo H."/>
            <person name="Baker S.E."/>
            <person name="Pisabarro A.G."/>
            <person name="Walton J.D."/>
            <person name="Blanchette R.A."/>
            <person name="Henrissat B."/>
            <person name="Martin F."/>
            <person name="Cullen D."/>
            <person name="Hibbett D.S."/>
            <person name="Grigoriev I.V."/>
        </authorList>
    </citation>
    <scope>NUCLEOTIDE SEQUENCE [LARGE SCALE GENOMIC DNA]</scope>
    <source>
        <strain evidence="3">MUCL 33604</strain>
    </source>
</reference>
<dbReference type="AlphaFoldDB" id="A0A067P524"/>
<accession>A0A067P524</accession>
<dbReference type="Proteomes" id="UP000027265">
    <property type="component" value="Unassembled WGS sequence"/>
</dbReference>
<evidence type="ECO:0000313" key="3">
    <source>
        <dbReference type="Proteomes" id="UP000027265"/>
    </source>
</evidence>
<evidence type="ECO:0000313" key="2">
    <source>
        <dbReference type="EMBL" id="KDQ49874.1"/>
    </source>
</evidence>
<proteinExistence type="predicted"/>
<protein>
    <submittedName>
        <fullName evidence="2">Uncharacterized protein</fullName>
    </submittedName>
</protein>
<dbReference type="InParanoid" id="A0A067P524"/>
<sequence>MSLASVNTTLLGDIPSTLIDPDQSSKFLAAFNEMQMRQTLKTRDLEIARRKVRIGQLEDMVRELQEDMEELQETIEELGFEPEEVVANELREAVSCKMCRKVMWEPYM</sequence>
<feature type="coiled-coil region" evidence="1">
    <location>
        <begin position="47"/>
        <end position="81"/>
    </location>
</feature>
<dbReference type="EMBL" id="KL197771">
    <property type="protein sequence ID" value="KDQ49874.1"/>
    <property type="molecule type" value="Genomic_DNA"/>
</dbReference>
<keyword evidence="1" id="KW-0175">Coiled coil</keyword>
<name>A0A067P524_9AGAM</name>
<dbReference type="HOGENOM" id="CLU_2197359_0_0_1"/>
<organism evidence="2 3">
    <name type="scientific">Jaapia argillacea MUCL 33604</name>
    <dbReference type="NCBI Taxonomy" id="933084"/>
    <lineage>
        <taxon>Eukaryota</taxon>
        <taxon>Fungi</taxon>
        <taxon>Dikarya</taxon>
        <taxon>Basidiomycota</taxon>
        <taxon>Agaricomycotina</taxon>
        <taxon>Agaricomycetes</taxon>
        <taxon>Agaricomycetidae</taxon>
        <taxon>Jaapiales</taxon>
        <taxon>Jaapiaceae</taxon>
        <taxon>Jaapia</taxon>
    </lineage>
</organism>
<evidence type="ECO:0000256" key="1">
    <source>
        <dbReference type="SAM" id="Coils"/>
    </source>
</evidence>